<sequence>MASDTIASRLLEIREKSRQTQRGISNALGIAYRTWQDIEKGKNVPSGETLLRIAQFGYSPTWVLTGQGPMELSATGAQQASQASSALDVESLTQSIQIVQDWLTQNRRTMPADRQAEVIALIYDLAMQEMADGRTTVDMQRAARFLRLVG</sequence>
<comment type="caution">
    <text evidence="2">The sequence shown here is derived from an EMBL/GenBank/DDBJ whole genome shotgun (WGS) entry which is preliminary data.</text>
</comment>
<accession>A0A6A7Y5D8</accession>
<evidence type="ECO:0000313" key="3">
    <source>
        <dbReference type="Proteomes" id="UP000332515"/>
    </source>
</evidence>
<reference evidence="2 3" key="1">
    <citation type="submission" date="2019-09" db="EMBL/GenBank/DDBJ databases">
        <title>Segnochrobactrum spirostomi gen. nov., sp. nov., isolated from the ciliate Spirostomum cf. yagiui and description of a novel family, Segnochrobactraceae fam. nov. within the order Rhizobiales of the class Alphaproteobacteria.</title>
        <authorList>
            <person name="Akter S."/>
            <person name="Shazib S.U.A."/>
            <person name="Shin M.K."/>
        </authorList>
    </citation>
    <scope>NUCLEOTIDE SEQUENCE [LARGE SCALE GENOMIC DNA]</scope>
    <source>
        <strain evidence="2 3">Sp-1</strain>
    </source>
</reference>
<dbReference type="CDD" id="cd00093">
    <property type="entry name" value="HTH_XRE"/>
    <property type="match status" value="1"/>
</dbReference>
<evidence type="ECO:0000313" key="2">
    <source>
        <dbReference type="EMBL" id="MQT14420.1"/>
    </source>
</evidence>
<name>A0A6A7Y5D8_9HYPH</name>
<dbReference type="SUPFAM" id="SSF47413">
    <property type="entry name" value="lambda repressor-like DNA-binding domains"/>
    <property type="match status" value="1"/>
</dbReference>
<organism evidence="2 3">
    <name type="scientific">Segnochrobactrum spirostomi</name>
    <dbReference type="NCBI Taxonomy" id="2608987"/>
    <lineage>
        <taxon>Bacteria</taxon>
        <taxon>Pseudomonadati</taxon>
        <taxon>Pseudomonadota</taxon>
        <taxon>Alphaproteobacteria</taxon>
        <taxon>Hyphomicrobiales</taxon>
        <taxon>Segnochrobactraceae</taxon>
        <taxon>Segnochrobactrum</taxon>
    </lineage>
</organism>
<proteinExistence type="predicted"/>
<dbReference type="PROSITE" id="PS50943">
    <property type="entry name" value="HTH_CROC1"/>
    <property type="match status" value="1"/>
</dbReference>
<dbReference type="InterPro" id="IPR010982">
    <property type="entry name" value="Lambda_DNA-bd_dom_sf"/>
</dbReference>
<dbReference type="Gene3D" id="1.10.260.40">
    <property type="entry name" value="lambda repressor-like DNA-binding domains"/>
    <property type="match status" value="1"/>
</dbReference>
<evidence type="ECO:0000259" key="1">
    <source>
        <dbReference type="PROSITE" id="PS50943"/>
    </source>
</evidence>
<dbReference type="GO" id="GO:0003677">
    <property type="term" value="F:DNA binding"/>
    <property type="evidence" value="ECO:0007669"/>
    <property type="project" value="InterPro"/>
</dbReference>
<dbReference type="Pfam" id="PF12844">
    <property type="entry name" value="HTH_19"/>
    <property type="match status" value="1"/>
</dbReference>
<keyword evidence="3" id="KW-1185">Reference proteome</keyword>
<protein>
    <submittedName>
        <fullName evidence="2">Helix-turn-helix transcriptional regulator</fullName>
    </submittedName>
</protein>
<dbReference type="EMBL" id="VWNA01000001">
    <property type="protein sequence ID" value="MQT14420.1"/>
    <property type="molecule type" value="Genomic_DNA"/>
</dbReference>
<feature type="domain" description="HTH cro/C1-type" evidence="1">
    <location>
        <begin position="10"/>
        <end position="63"/>
    </location>
</feature>
<dbReference type="InterPro" id="IPR001387">
    <property type="entry name" value="Cro/C1-type_HTH"/>
</dbReference>
<gene>
    <name evidence="2" type="ORF">F0357_17540</name>
</gene>
<dbReference type="RefSeq" id="WP_153485115.1">
    <property type="nucleotide sequence ID" value="NZ_VWNA01000001.1"/>
</dbReference>
<dbReference type="AlphaFoldDB" id="A0A6A7Y5D8"/>
<dbReference type="SMART" id="SM00530">
    <property type="entry name" value="HTH_XRE"/>
    <property type="match status" value="1"/>
</dbReference>
<dbReference type="Proteomes" id="UP000332515">
    <property type="component" value="Unassembled WGS sequence"/>
</dbReference>